<dbReference type="RefSeq" id="WP_131957482.1">
    <property type="nucleotide sequence ID" value="NZ_SMFL01000002.1"/>
</dbReference>
<evidence type="ECO:0000313" key="2">
    <source>
        <dbReference type="EMBL" id="TDE17616.1"/>
    </source>
</evidence>
<evidence type="ECO:0000313" key="3">
    <source>
        <dbReference type="Proteomes" id="UP000294850"/>
    </source>
</evidence>
<organism evidence="2 3">
    <name type="scientific">Dyadobacter psychrotolerans</name>
    <dbReference type="NCBI Taxonomy" id="2541721"/>
    <lineage>
        <taxon>Bacteria</taxon>
        <taxon>Pseudomonadati</taxon>
        <taxon>Bacteroidota</taxon>
        <taxon>Cytophagia</taxon>
        <taxon>Cytophagales</taxon>
        <taxon>Spirosomataceae</taxon>
        <taxon>Dyadobacter</taxon>
    </lineage>
</organism>
<gene>
    <name evidence="2" type="ORF">E0F88_06925</name>
</gene>
<dbReference type="AlphaFoldDB" id="A0A4R5DSY9"/>
<keyword evidence="1" id="KW-1133">Transmembrane helix</keyword>
<evidence type="ECO:0000256" key="1">
    <source>
        <dbReference type="SAM" id="Phobius"/>
    </source>
</evidence>
<reference evidence="2 3" key="1">
    <citation type="submission" date="2019-03" db="EMBL/GenBank/DDBJ databases">
        <title>Dyadobacter AR-3-6 sp. nov., isolated from arctic soil.</title>
        <authorList>
            <person name="Chaudhary D.K."/>
        </authorList>
    </citation>
    <scope>NUCLEOTIDE SEQUENCE [LARGE SCALE GENOMIC DNA]</scope>
    <source>
        <strain evidence="2 3">AR-3-6</strain>
    </source>
</reference>
<dbReference type="Proteomes" id="UP000294850">
    <property type="component" value="Unassembled WGS sequence"/>
</dbReference>
<dbReference type="PANTHER" id="PTHR36318">
    <property type="entry name" value="OS06G0581300 PROTEIN"/>
    <property type="match status" value="1"/>
</dbReference>
<dbReference type="InterPro" id="IPR009943">
    <property type="entry name" value="DUF1475"/>
</dbReference>
<dbReference type="PANTHER" id="PTHR36318:SF3">
    <property type="entry name" value="OS06G0581300 PROTEIN"/>
    <property type="match status" value="1"/>
</dbReference>
<dbReference type="Pfam" id="PF07343">
    <property type="entry name" value="DUF1475"/>
    <property type="match status" value="1"/>
</dbReference>
<feature type="transmembrane region" description="Helical" evidence="1">
    <location>
        <begin position="71"/>
        <end position="91"/>
    </location>
</feature>
<feature type="transmembrane region" description="Helical" evidence="1">
    <location>
        <begin position="45"/>
        <end position="62"/>
    </location>
</feature>
<keyword evidence="3" id="KW-1185">Reference proteome</keyword>
<dbReference type="EMBL" id="SMFL01000002">
    <property type="protein sequence ID" value="TDE17616.1"/>
    <property type="molecule type" value="Genomic_DNA"/>
</dbReference>
<keyword evidence="1" id="KW-0812">Transmembrane</keyword>
<comment type="caution">
    <text evidence="2">The sequence shown here is derived from an EMBL/GenBank/DDBJ whole genome shotgun (WGS) entry which is preliminary data.</text>
</comment>
<protein>
    <submittedName>
        <fullName evidence="2">DUF1475 domain-containing protein</fullName>
    </submittedName>
</protein>
<dbReference type="OrthoDB" id="670587at2"/>
<name>A0A4R5DSY9_9BACT</name>
<accession>A0A4R5DSY9</accession>
<sequence length="111" mass="13058">MITTLKIVFTILLIWMCYVVISTSLKSNLFKEWNFLGSIPWMRATLWDFYANVFIIYLWIFYKEPGVLLKIVWLVAMVFLGSIASCVYVLIELFRLEPGEGIQELLTKQHD</sequence>
<proteinExistence type="predicted"/>
<keyword evidence="1" id="KW-0472">Membrane</keyword>
<feature type="transmembrane region" description="Helical" evidence="1">
    <location>
        <begin position="7"/>
        <end position="25"/>
    </location>
</feature>